<gene>
    <name evidence="3" type="ORF">SAMN04488029_4031</name>
</gene>
<keyword evidence="2" id="KW-0732">Signal</keyword>
<dbReference type="AlphaFoldDB" id="A0A1W2GQZ9"/>
<dbReference type="EMBL" id="FWYF01000005">
    <property type="protein sequence ID" value="SMD39077.1"/>
    <property type="molecule type" value="Genomic_DNA"/>
</dbReference>
<protein>
    <recommendedName>
        <fullName evidence="5">Secreted protein</fullName>
    </recommendedName>
</protein>
<dbReference type="STRING" id="692418.SAMN04488029_4031"/>
<keyword evidence="4" id="KW-1185">Reference proteome</keyword>
<evidence type="ECO:0000256" key="2">
    <source>
        <dbReference type="SAM" id="SignalP"/>
    </source>
</evidence>
<evidence type="ECO:0000313" key="4">
    <source>
        <dbReference type="Proteomes" id="UP000192472"/>
    </source>
</evidence>
<reference evidence="3 4" key="1">
    <citation type="submission" date="2017-04" db="EMBL/GenBank/DDBJ databases">
        <authorList>
            <person name="Afonso C.L."/>
            <person name="Miller P.J."/>
            <person name="Scott M.A."/>
            <person name="Spackman E."/>
            <person name="Goraichik I."/>
            <person name="Dimitrov K.M."/>
            <person name="Suarez D.L."/>
            <person name="Swayne D.E."/>
        </authorList>
    </citation>
    <scope>NUCLEOTIDE SEQUENCE [LARGE SCALE GENOMIC DNA]</scope>
    <source>
        <strain evidence="3 4">DSM 26133</strain>
    </source>
</reference>
<proteinExistence type="predicted"/>
<evidence type="ECO:0000256" key="1">
    <source>
        <dbReference type="SAM" id="MobiDB-lite"/>
    </source>
</evidence>
<accession>A0A1W2GQZ9</accession>
<sequence length="52" mass="5577">MRKLVSLLLVVLFLSSIATSCVDAQADEVYDNVVPEKSQDGDATNHETSGPL</sequence>
<dbReference type="RefSeq" id="WP_176214858.1">
    <property type="nucleotide sequence ID" value="NZ_FWYF01000005.1"/>
</dbReference>
<evidence type="ECO:0000313" key="3">
    <source>
        <dbReference type="EMBL" id="SMD39077.1"/>
    </source>
</evidence>
<name>A0A1W2GQZ9_REIFA</name>
<feature type="signal peptide" evidence="2">
    <location>
        <begin position="1"/>
        <end position="20"/>
    </location>
</feature>
<dbReference type="PROSITE" id="PS51257">
    <property type="entry name" value="PROKAR_LIPOPROTEIN"/>
    <property type="match status" value="1"/>
</dbReference>
<feature type="region of interest" description="Disordered" evidence="1">
    <location>
        <begin position="33"/>
        <end position="52"/>
    </location>
</feature>
<evidence type="ECO:0008006" key="5">
    <source>
        <dbReference type="Google" id="ProtNLM"/>
    </source>
</evidence>
<feature type="chain" id="PRO_5013094271" description="Secreted protein" evidence="2">
    <location>
        <begin position="21"/>
        <end position="52"/>
    </location>
</feature>
<dbReference type="Proteomes" id="UP000192472">
    <property type="component" value="Unassembled WGS sequence"/>
</dbReference>
<organism evidence="3 4">
    <name type="scientific">Reichenbachiella faecimaris</name>
    <dbReference type="NCBI Taxonomy" id="692418"/>
    <lineage>
        <taxon>Bacteria</taxon>
        <taxon>Pseudomonadati</taxon>
        <taxon>Bacteroidota</taxon>
        <taxon>Cytophagia</taxon>
        <taxon>Cytophagales</taxon>
        <taxon>Reichenbachiellaceae</taxon>
        <taxon>Reichenbachiella</taxon>
    </lineage>
</organism>